<comment type="caution">
    <text evidence="2">The sequence shown here is derived from an EMBL/GenBank/DDBJ whole genome shotgun (WGS) entry which is preliminary data.</text>
</comment>
<dbReference type="Proteomes" id="UP000219327">
    <property type="component" value="Unassembled WGS sequence"/>
</dbReference>
<dbReference type="EMBL" id="NTKD01000086">
    <property type="protein sequence ID" value="PDH35657.1"/>
    <property type="molecule type" value="Genomic_DNA"/>
</dbReference>
<dbReference type="SUPFAM" id="SSF50800">
    <property type="entry name" value="PK beta-barrel domain-like"/>
    <property type="match status" value="1"/>
</dbReference>
<accession>A0A2A5WHA5</accession>
<dbReference type="Pfam" id="PF03473">
    <property type="entry name" value="MOSC"/>
    <property type="match status" value="1"/>
</dbReference>
<feature type="domain" description="MOSC" evidence="1">
    <location>
        <begin position="31"/>
        <end position="159"/>
    </location>
</feature>
<proteinExistence type="predicted"/>
<name>A0A2A5WHA5_9GAMM</name>
<dbReference type="InterPro" id="IPR011037">
    <property type="entry name" value="Pyrv_Knase-like_insert_dom_sf"/>
</dbReference>
<evidence type="ECO:0000313" key="3">
    <source>
        <dbReference type="Proteomes" id="UP000219327"/>
    </source>
</evidence>
<dbReference type="InterPro" id="IPR052716">
    <property type="entry name" value="MOSC_domain"/>
</dbReference>
<reference evidence="2 3" key="1">
    <citation type="submission" date="2017-08" db="EMBL/GenBank/DDBJ databases">
        <title>Fine stratification of microbial communities through a metagenomic profile of the photic zone.</title>
        <authorList>
            <person name="Haro-Moreno J.M."/>
            <person name="Lopez-Perez M."/>
            <person name="De La Torre J."/>
            <person name="Picazo A."/>
            <person name="Camacho A."/>
            <person name="Rodriguez-Valera F."/>
        </authorList>
    </citation>
    <scope>NUCLEOTIDE SEQUENCE [LARGE SCALE GENOMIC DNA]</scope>
    <source>
        <strain evidence="2">MED-G24</strain>
    </source>
</reference>
<gene>
    <name evidence="2" type="ORF">CNE99_10885</name>
</gene>
<dbReference type="AlphaFoldDB" id="A0A2A5WHA5"/>
<dbReference type="InterPro" id="IPR005302">
    <property type="entry name" value="MoCF_Sase_C"/>
</dbReference>
<dbReference type="PANTHER" id="PTHR36930:SF1">
    <property type="entry name" value="MOSC DOMAIN-CONTAINING PROTEIN"/>
    <property type="match status" value="1"/>
</dbReference>
<dbReference type="PANTHER" id="PTHR36930">
    <property type="entry name" value="METAL-SULFUR CLUSTER BIOSYNTHESIS PROTEINS YUAD-RELATED"/>
    <property type="match status" value="1"/>
</dbReference>
<dbReference type="GO" id="GO:0030151">
    <property type="term" value="F:molybdenum ion binding"/>
    <property type="evidence" value="ECO:0007669"/>
    <property type="project" value="InterPro"/>
</dbReference>
<dbReference type="PROSITE" id="PS51340">
    <property type="entry name" value="MOSC"/>
    <property type="match status" value="1"/>
</dbReference>
<evidence type="ECO:0000259" key="1">
    <source>
        <dbReference type="PROSITE" id="PS51340"/>
    </source>
</evidence>
<dbReference type="GO" id="GO:0030170">
    <property type="term" value="F:pyridoxal phosphate binding"/>
    <property type="evidence" value="ECO:0007669"/>
    <property type="project" value="InterPro"/>
</dbReference>
<organism evidence="2 3">
    <name type="scientific">OM182 bacterium MED-G24</name>
    <dbReference type="NCBI Taxonomy" id="1986255"/>
    <lineage>
        <taxon>Bacteria</taxon>
        <taxon>Pseudomonadati</taxon>
        <taxon>Pseudomonadota</taxon>
        <taxon>Gammaproteobacteria</taxon>
        <taxon>OMG group</taxon>
        <taxon>OM182 clade</taxon>
    </lineage>
</organism>
<dbReference type="GO" id="GO:0003824">
    <property type="term" value="F:catalytic activity"/>
    <property type="evidence" value="ECO:0007669"/>
    <property type="project" value="InterPro"/>
</dbReference>
<evidence type="ECO:0000313" key="2">
    <source>
        <dbReference type="EMBL" id="PDH35657.1"/>
    </source>
</evidence>
<dbReference type="Gene3D" id="2.40.33.20">
    <property type="entry name" value="PK beta-barrel domain-like"/>
    <property type="match status" value="1"/>
</dbReference>
<sequence>MAASLKELMARLPQTGRVEWIGARPDTRTPMQVVTEVEARQGAGLTGDRFKAMRKTREVSLIQQEHIDAVAGFMGLDVIDPSVLRRNIVVSGINLLALKNKEFYVGEVRMAWTDLAQPCSKMEAALGEGGYNAMRGHGGVLARLLSTGIIRVGDKVRVGENAPVD</sequence>
<protein>
    <submittedName>
        <fullName evidence="2">MOSC domain-containing protein</fullName>
    </submittedName>
</protein>